<sequence>MATQPTLVSTLTHKWPPLDQHSDPHNYLSLRTSFDTTANSCDKIKYQPAVAGWAGRREGLAFHVQIECSAPQSPIQASGLSNASVNPQLSCKFASLKSSETQLVASWVYNGEQNRACQRSVIHLTDTRHSVSQLPLDAALDTPQGPAYCSFEDCSIAVNGFQLYGHPGHDYSMRCFGAEWLPGAP</sequence>
<accession>A0A2P5XZ02</accession>
<dbReference type="Proteomes" id="UP000239757">
    <property type="component" value="Unassembled WGS sequence"/>
</dbReference>
<organism evidence="1 2">
    <name type="scientific">Gossypium barbadense</name>
    <name type="common">Sea Island cotton</name>
    <name type="synonym">Hibiscus barbadensis</name>
    <dbReference type="NCBI Taxonomy" id="3634"/>
    <lineage>
        <taxon>Eukaryota</taxon>
        <taxon>Viridiplantae</taxon>
        <taxon>Streptophyta</taxon>
        <taxon>Embryophyta</taxon>
        <taxon>Tracheophyta</taxon>
        <taxon>Spermatophyta</taxon>
        <taxon>Magnoliopsida</taxon>
        <taxon>eudicotyledons</taxon>
        <taxon>Gunneridae</taxon>
        <taxon>Pentapetalae</taxon>
        <taxon>rosids</taxon>
        <taxon>malvids</taxon>
        <taxon>Malvales</taxon>
        <taxon>Malvaceae</taxon>
        <taxon>Malvoideae</taxon>
        <taxon>Gossypium</taxon>
    </lineage>
</organism>
<evidence type="ECO:0000313" key="2">
    <source>
        <dbReference type="Proteomes" id="UP000239757"/>
    </source>
</evidence>
<proteinExistence type="predicted"/>
<gene>
    <name evidence="1" type="ORF">GOBAR_AA12055</name>
</gene>
<protein>
    <submittedName>
        <fullName evidence="1">Uncharacterized protein</fullName>
    </submittedName>
</protein>
<name>A0A2P5XZ02_GOSBA</name>
<reference evidence="1 2" key="1">
    <citation type="submission" date="2015-01" db="EMBL/GenBank/DDBJ databases">
        <title>Genome of allotetraploid Gossypium barbadense reveals genomic plasticity and fiber elongation in cotton evolution.</title>
        <authorList>
            <person name="Chen X."/>
            <person name="Liu X."/>
            <person name="Zhao B."/>
            <person name="Zheng H."/>
            <person name="Hu Y."/>
            <person name="Lu G."/>
            <person name="Yang C."/>
            <person name="Chen J."/>
            <person name="Shan C."/>
            <person name="Zhang L."/>
            <person name="Zhou Y."/>
            <person name="Wang L."/>
            <person name="Guo W."/>
            <person name="Bai Y."/>
            <person name="Ruan J."/>
            <person name="Shangguan X."/>
            <person name="Mao Y."/>
            <person name="Jiang J."/>
            <person name="Zhu Y."/>
            <person name="Lei J."/>
            <person name="Kang H."/>
            <person name="Chen S."/>
            <person name="He X."/>
            <person name="Wang R."/>
            <person name="Wang Y."/>
            <person name="Chen J."/>
            <person name="Wang L."/>
            <person name="Yu S."/>
            <person name="Wang B."/>
            <person name="Wei J."/>
            <person name="Song S."/>
            <person name="Lu X."/>
            <person name="Gao Z."/>
            <person name="Gu W."/>
            <person name="Deng X."/>
            <person name="Ma D."/>
            <person name="Wang S."/>
            <person name="Liang W."/>
            <person name="Fang L."/>
            <person name="Cai C."/>
            <person name="Zhu X."/>
            <person name="Zhou B."/>
            <person name="Zhang Y."/>
            <person name="Chen Z."/>
            <person name="Xu S."/>
            <person name="Zhu R."/>
            <person name="Wang S."/>
            <person name="Zhang T."/>
            <person name="Zhao G."/>
        </authorList>
    </citation>
    <scope>NUCLEOTIDE SEQUENCE [LARGE SCALE GENOMIC DNA]</scope>
    <source>
        <strain evidence="2">cv. Xinhai21</strain>
        <tissue evidence="1">Leaf</tissue>
    </source>
</reference>
<dbReference type="AlphaFoldDB" id="A0A2P5XZ02"/>
<evidence type="ECO:0000313" key="1">
    <source>
        <dbReference type="EMBL" id="PPS08575.1"/>
    </source>
</evidence>
<dbReference type="EMBL" id="KZ663979">
    <property type="protein sequence ID" value="PPS08575.1"/>
    <property type="molecule type" value="Genomic_DNA"/>
</dbReference>